<dbReference type="EMBL" id="BMWD01000007">
    <property type="protein sequence ID" value="GGX56722.1"/>
    <property type="molecule type" value="Genomic_DNA"/>
</dbReference>
<evidence type="ECO:0000313" key="4">
    <source>
        <dbReference type="EMBL" id="GGX56722.1"/>
    </source>
</evidence>
<dbReference type="InterPro" id="IPR027417">
    <property type="entry name" value="P-loop_NTPase"/>
</dbReference>
<keyword evidence="2 4" id="KW-0067">ATP-binding</keyword>
<dbReference type="PROSITE" id="PS50893">
    <property type="entry name" value="ABC_TRANSPORTER_2"/>
    <property type="match status" value="1"/>
</dbReference>
<name>A0A918N9N0_9ACTN</name>
<dbReference type="InterPro" id="IPR003593">
    <property type="entry name" value="AAA+_ATPase"/>
</dbReference>
<reference evidence="4" key="2">
    <citation type="submission" date="2020-09" db="EMBL/GenBank/DDBJ databases">
        <authorList>
            <person name="Sun Q."/>
            <person name="Ohkuma M."/>
        </authorList>
    </citation>
    <scope>NUCLEOTIDE SEQUENCE</scope>
    <source>
        <strain evidence="4">JCM 4956</strain>
    </source>
</reference>
<reference evidence="4" key="1">
    <citation type="journal article" date="2014" name="Int. J. Syst. Evol. Microbiol.">
        <title>Complete genome sequence of Corynebacterium casei LMG S-19264T (=DSM 44701T), isolated from a smear-ripened cheese.</title>
        <authorList>
            <consortium name="US DOE Joint Genome Institute (JGI-PGF)"/>
            <person name="Walter F."/>
            <person name="Albersmeier A."/>
            <person name="Kalinowski J."/>
            <person name="Ruckert C."/>
        </authorList>
    </citation>
    <scope>NUCLEOTIDE SEQUENCE</scope>
    <source>
        <strain evidence="4">JCM 4956</strain>
    </source>
</reference>
<sequence>MNEPAHRPFGPDDGPGRIAAADDGAPALEARGLGHRFRKHWALRDCDFRLPAGRICALVGPNGAGKTTLLSLAADLLEPTRGRLRVFGDAPSTPASRGRVAFMGQRKPLYPGFTVAEMLRAGRELNPDWDHATAERLVRQGDISFTAKVGTLSGGQRTRVALALAFGKRPRLLLLDEPMSDLDPLVRHEITAALMSEVAEHGTTVLMSTHMVSEMDQVCDYLLMITGGRVRLAGEVDTILAAHTLLSSRHRETDGPPDLASHIVVSTKTVGEHFSALIRPQGPVTGRWARHEPGLEELLIAYLRAPDSTPLLTASARVEASEEAA</sequence>
<dbReference type="SUPFAM" id="SSF52540">
    <property type="entry name" value="P-loop containing nucleoside triphosphate hydrolases"/>
    <property type="match status" value="1"/>
</dbReference>
<dbReference type="InterPro" id="IPR003439">
    <property type="entry name" value="ABC_transporter-like_ATP-bd"/>
</dbReference>
<protein>
    <submittedName>
        <fullName evidence="4">ABC transporter ATP-binding protein</fullName>
    </submittedName>
</protein>
<dbReference type="GO" id="GO:0005524">
    <property type="term" value="F:ATP binding"/>
    <property type="evidence" value="ECO:0007669"/>
    <property type="project" value="UniProtKB-KW"/>
</dbReference>
<dbReference type="PROSITE" id="PS00211">
    <property type="entry name" value="ABC_TRANSPORTER_1"/>
    <property type="match status" value="1"/>
</dbReference>
<dbReference type="PANTHER" id="PTHR43158">
    <property type="entry name" value="SKFA PEPTIDE EXPORT ATP-BINDING PROTEIN SKFE"/>
    <property type="match status" value="1"/>
</dbReference>
<dbReference type="InterPro" id="IPR017871">
    <property type="entry name" value="ABC_transporter-like_CS"/>
</dbReference>
<evidence type="ECO:0000256" key="2">
    <source>
        <dbReference type="ARBA" id="ARBA00022840"/>
    </source>
</evidence>
<dbReference type="Proteomes" id="UP000645555">
    <property type="component" value="Unassembled WGS sequence"/>
</dbReference>
<dbReference type="GO" id="GO:0016887">
    <property type="term" value="F:ATP hydrolysis activity"/>
    <property type="evidence" value="ECO:0007669"/>
    <property type="project" value="InterPro"/>
</dbReference>
<evidence type="ECO:0000313" key="5">
    <source>
        <dbReference type="Proteomes" id="UP000645555"/>
    </source>
</evidence>
<evidence type="ECO:0000256" key="1">
    <source>
        <dbReference type="ARBA" id="ARBA00022741"/>
    </source>
</evidence>
<organism evidence="4 5">
    <name type="scientific">Streptomyces fructofermentans</name>
    <dbReference type="NCBI Taxonomy" id="152141"/>
    <lineage>
        <taxon>Bacteria</taxon>
        <taxon>Bacillati</taxon>
        <taxon>Actinomycetota</taxon>
        <taxon>Actinomycetes</taxon>
        <taxon>Kitasatosporales</taxon>
        <taxon>Streptomycetaceae</taxon>
        <taxon>Streptomyces</taxon>
    </lineage>
</organism>
<feature type="domain" description="ABC transporter" evidence="3">
    <location>
        <begin position="28"/>
        <end position="252"/>
    </location>
</feature>
<evidence type="ECO:0000259" key="3">
    <source>
        <dbReference type="PROSITE" id="PS50893"/>
    </source>
</evidence>
<accession>A0A918N9N0</accession>
<gene>
    <name evidence="4" type="ORF">GCM10010515_25260</name>
</gene>
<proteinExistence type="predicted"/>
<keyword evidence="5" id="KW-1185">Reference proteome</keyword>
<dbReference type="CDD" id="cd03230">
    <property type="entry name" value="ABC_DR_subfamily_A"/>
    <property type="match status" value="1"/>
</dbReference>
<comment type="caution">
    <text evidence="4">The sequence shown here is derived from an EMBL/GenBank/DDBJ whole genome shotgun (WGS) entry which is preliminary data.</text>
</comment>
<dbReference type="Gene3D" id="3.40.50.300">
    <property type="entry name" value="P-loop containing nucleotide triphosphate hydrolases"/>
    <property type="match status" value="1"/>
</dbReference>
<dbReference type="Pfam" id="PF00005">
    <property type="entry name" value="ABC_tran"/>
    <property type="match status" value="1"/>
</dbReference>
<dbReference type="PANTHER" id="PTHR43158:SF2">
    <property type="entry name" value="SKFA PEPTIDE EXPORT ATP-BINDING PROTEIN SKFE"/>
    <property type="match status" value="1"/>
</dbReference>
<dbReference type="AlphaFoldDB" id="A0A918N9N0"/>
<keyword evidence="1" id="KW-0547">Nucleotide-binding</keyword>
<dbReference type="SMART" id="SM00382">
    <property type="entry name" value="AAA"/>
    <property type="match status" value="1"/>
</dbReference>